<dbReference type="GO" id="GO:0036158">
    <property type="term" value="P:outer dynein arm assembly"/>
    <property type="evidence" value="ECO:0007669"/>
    <property type="project" value="TreeGrafter"/>
</dbReference>
<organism evidence="1 2">
    <name type="scientific">Burhinus bistriatus</name>
    <dbReference type="NCBI Taxonomy" id="240201"/>
    <lineage>
        <taxon>Eukaryota</taxon>
        <taxon>Metazoa</taxon>
        <taxon>Chordata</taxon>
        <taxon>Craniata</taxon>
        <taxon>Vertebrata</taxon>
        <taxon>Euteleostomi</taxon>
        <taxon>Archelosauria</taxon>
        <taxon>Archosauria</taxon>
        <taxon>Dinosauria</taxon>
        <taxon>Saurischia</taxon>
        <taxon>Theropoda</taxon>
        <taxon>Coelurosauria</taxon>
        <taxon>Aves</taxon>
        <taxon>Neognathae</taxon>
        <taxon>Neoaves</taxon>
        <taxon>Charadriiformes</taxon>
        <taxon>Burhinidae</taxon>
        <taxon>Burhinus</taxon>
    </lineage>
</organism>
<protein>
    <submittedName>
        <fullName evidence="1">ZMY10 protein</fullName>
    </submittedName>
</protein>
<accession>A0A7K4TII1</accession>
<feature type="non-terminal residue" evidence="1">
    <location>
        <position position="390"/>
    </location>
</feature>
<feature type="non-terminal residue" evidence="1">
    <location>
        <position position="1"/>
    </location>
</feature>
<dbReference type="AlphaFoldDB" id="A0A7K4TII1"/>
<dbReference type="Gene3D" id="6.10.140.2220">
    <property type="match status" value="1"/>
</dbReference>
<comment type="caution">
    <text evidence="1">The sequence shown here is derived from an EMBL/GenBank/DDBJ whole genome shotgun (WGS) entry which is preliminary data.</text>
</comment>
<dbReference type="SUPFAM" id="SSF144232">
    <property type="entry name" value="HIT/MYND zinc finger-like"/>
    <property type="match status" value="1"/>
</dbReference>
<evidence type="ECO:0000313" key="2">
    <source>
        <dbReference type="Proteomes" id="UP000574691"/>
    </source>
</evidence>
<proteinExistence type="predicted"/>
<dbReference type="GO" id="GO:0036159">
    <property type="term" value="P:inner dynein arm assembly"/>
    <property type="evidence" value="ECO:0007669"/>
    <property type="project" value="TreeGrafter"/>
</dbReference>
<evidence type="ECO:0000313" key="1">
    <source>
        <dbReference type="EMBL" id="NWQ97841.1"/>
    </source>
</evidence>
<dbReference type="PANTHER" id="PTHR13244:SF7">
    <property type="entry name" value="ZINC FINGER MYND DOMAIN-CONTAINING PROTEIN 10"/>
    <property type="match status" value="1"/>
</dbReference>
<gene>
    <name evidence="1" type="primary">Zmynd10</name>
    <name evidence="1" type="ORF">BURBIS_R14425</name>
</gene>
<dbReference type="GO" id="GO:0034451">
    <property type="term" value="C:centriolar satellite"/>
    <property type="evidence" value="ECO:0007669"/>
    <property type="project" value="TreeGrafter"/>
</dbReference>
<dbReference type="Proteomes" id="UP000574691">
    <property type="component" value="Unassembled WGS sequence"/>
</dbReference>
<sequence>RWLRQHECVEKLNMHAILNASAGQELLLTELLVTYTKIPVLIGELISVEIWKHKIFPVLCRLEDFKPRSTFPIYVVLHHEASIINLLETMFFYKEICESAEDSILDLIDYCHRKLTLLASRSANGQTLLGNGARNPEAVLVPPQELQKQAETMEFEISLKALSVLRFITDQVERLPLSALTRMLNTHNLPCLLVELVEHCPWSCREAGKLRKFENGAWHVVPPEDQVKMTRLDGQVWLALLNLLLSPECQRKYHFDGFNKSQLLKLRAFLTDILVDQLPNLVELQRFLSHLAVTEPAPPKKDLVLEQVPVIWDHILKKNAGKWEAIAKHQVKCIFSPTEEELKLQARRWAQTYSLDMMEALAPDKPRCGVCGVEAAKRCSRCRNEWYCTR</sequence>
<dbReference type="GO" id="GO:0044458">
    <property type="term" value="P:motile cilium assembly"/>
    <property type="evidence" value="ECO:0007669"/>
    <property type="project" value="TreeGrafter"/>
</dbReference>
<dbReference type="EMBL" id="VYXH01011894">
    <property type="protein sequence ID" value="NWQ97841.1"/>
    <property type="molecule type" value="Genomic_DNA"/>
</dbReference>
<keyword evidence="2" id="KW-1185">Reference proteome</keyword>
<reference evidence="1 2" key="1">
    <citation type="submission" date="2019-09" db="EMBL/GenBank/DDBJ databases">
        <title>Bird 10,000 Genomes (B10K) Project - Family phase.</title>
        <authorList>
            <person name="Zhang G."/>
        </authorList>
    </citation>
    <scope>NUCLEOTIDE SEQUENCE [LARGE SCALE GENOMIC DNA]</scope>
    <source>
        <strain evidence="1">B10K-DU-001-64</strain>
        <tissue evidence="1">Muscle</tissue>
    </source>
</reference>
<dbReference type="GO" id="GO:0005737">
    <property type="term" value="C:cytoplasm"/>
    <property type="evidence" value="ECO:0007669"/>
    <property type="project" value="TreeGrafter"/>
</dbReference>
<dbReference type="PANTHER" id="PTHR13244">
    <property type="entry name" value="ZINC FINGER MYND DOMAIN CONTAINING PROTEIN 10"/>
    <property type="match status" value="1"/>
</dbReference>
<name>A0A7K4TII1_9CHAR</name>
<dbReference type="InterPro" id="IPR052298">
    <property type="entry name" value="ZMYND10"/>
</dbReference>